<sequence>MKACGSIPPCDLQALFVAGFQDLQQDKKTILEPHAELMGIASDILKVSQVSLAALEIEGDSISENERIISSNHFHAIKEHGNNFFDSVCQFAANLQERKTYKDAEDEYYLTDECHANFIGARRSQKRNSHPLGKRAKDLHTDGVLVVLFEMPLHVWCTYCDKHIVRGVRYNAK</sequence>
<organism evidence="1">
    <name type="scientific">Albugo laibachii Nc14</name>
    <dbReference type="NCBI Taxonomy" id="890382"/>
    <lineage>
        <taxon>Eukaryota</taxon>
        <taxon>Sar</taxon>
        <taxon>Stramenopiles</taxon>
        <taxon>Oomycota</taxon>
        <taxon>Peronosporomycetes</taxon>
        <taxon>Albuginales</taxon>
        <taxon>Albuginaceae</taxon>
        <taxon>Albugo</taxon>
    </lineage>
</organism>
<name>F0X1Z3_9STRA</name>
<accession>F0X1Z3</accession>
<protein>
    <submittedName>
        <fullName evidence="1">Uncharacterized protein AlNc14C739G12472</fullName>
    </submittedName>
</protein>
<dbReference type="Pfam" id="PF04502">
    <property type="entry name" value="Saf4_Yju2"/>
    <property type="match status" value="1"/>
</dbReference>
<dbReference type="GO" id="GO:0000398">
    <property type="term" value="P:mRNA splicing, via spliceosome"/>
    <property type="evidence" value="ECO:0007669"/>
    <property type="project" value="InterPro"/>
</dbReference>
<evidence type="ECO:0000313" key="1">
    <source>
        <dbReference type="EMBL" id="CCA27852.1"/>
    </source>
</evidence>
<proteinExistence type="predicted"/>
<dbReference type="EMBL" id="FR824696">
    <property type="protein sequence ID" value="CCA27852.1"/>
    <property type="molecule type" value="Genomic_DNA"/>
</dbReference>
<dbReference type="InterPro" id="IPR007590">
    <property type="entry name" value="Saf4/Yju2"/>
</dbReference>
<reference evidence="1" key="1">
    <citation type="journal article" date="2011" name="PLoS Biol.">
        <title>Gene gain and loss during evolution of obligate parasitism in the white rust pathogen of Arabidopsis thaliana.</title>
        <authorList>
            <person name="Kemen E."/>
            <person name="Gardiner A."/>
            <person name="Schultz-Larsen T."/>
            <person name="Kemen A.C."/>
            <person name="Balmuth A.L."/>
            <person name="Robert-Seilaniantz A."/>
            <person name="Bailey K."/>
            <person name="Holub E."/>
            <person name="Studholme D.J."/>
            <person name="Maclean D."/>
            <person name="Jones J.D."/>
        </authorList>
    </citation>
    <scope>NUCLEOTIDE SEQUENCE</scope>
</reference>
<reference evidence="1" key="2">
    <citation type="submission" date="2011-02" db="EMBL/GenBank/DDBJ databases">
        <authorList>
            <person name="MacLean D."/>
        </authorList>
    </citation>
    <scope>NUCLEOTIDE SEQUENCE</scope>
</reference>
<dbReference type="AlphaFoldDB" id="F0X1Z3"/>
<gene>
    <name evidence="1" type="primary">AlNc14C739G12472</name>
    <name evidence="1" type="ORF">ALNC14_139960</name>
</gene>
<dbReference type="HOGENOM" id="CLU_1550365_0_0_1"/>